<feature type="coiled-coil region" evidence="1">
    <location>
        <begin position="365"/>
        <end position="392"/>
    </location>
</feature>
<proteinExistence type="predicted"/>
<sequence length="421" mass="46762">MYWDTEINGLVVMWRESKTLKRYPTVLIPHAFEYSVCPLFAMANYGIHGGFERDHAHGADPMAKANNMLFGGLSELKNIAAKISNMLPVGAGSKSGRRAAATAMDMHPVLDHGALMRRGGWKYGDHSREYIQPTASGTVLGGKALSEWVNPRERVYYPSLPIEVHDRLFLYMVQLFHLTIPAMKPDGELLPLMKHLVTSLMMAYGGMREDGFDIYTCPTVKALVHAVEVVEKVEALEAMQKLKKWSASIRAEFNTMNAAAAGNSPGTTRRSWACSGPSSRAWQASPKSLKPRDNTSSKSAAPGYSKQPLLQEVLERLAKENKIRKVTMGVDVYDLTNDSAVTKRVFKFTKLCIADEHWDVLLTPKEETEEGRNALKSACEQIQRAVNEQLNKHVPQGNRMQHTVAGISNRIKKHPGGEVAC</sequence>
<keyword evidence="1" id="KW-0175">Coiled coil</keyword>
<evidence type="ECO:0000313" key="4">
    <source>
        <dbReference type="Proteomes" id="UP001165060"/>
    </source>
</evidence>
<comment type="caution">
    <text evidence="3">The sequence shown here is derived from an EMBL/GenBank/DDBJ whole genome shotgun (WGS) entry which is preliminary data.</text>
</comment>
<feature type="region of interest" description="Disordered" evidence="2">
    <location>
        <begin position="259"/>
        <end position="304"/>
    </location>
</feature>
<evidence type="ECO:0000256" key="2">
    <source>
        <dbReference type="SAM" id="MobiDB-lite"/>
    </source>
</evidence>
<organism evidence="3 4">
    <name type="scientific">Tetraparma gracilis</name>
    <dbReference type="NCBI Taxonomy" id="2962635"/>
    <lineage>
        <taxon>Eukaryota</taxon>
        <taxon>Sar</taxon>
        <taxon>Stramenopiles</taxon>
        <taxon>Ochrophyta</taxon>
        <taxon>Bolidophyceae</taxon>
        <taxon>Parmales</taxon>
        <taxon>Triparmaceae</taxon>
        <taxon>Tetraparma</taxon>
    </lineage>
</organism>
<evidence type="ECO:0000313" key="3">
    <source>
        <dbReference type="EMBL" id="GMI42216.1"/>
    </source>
</evidence>
<protein>
    <submittedName>
        <fullName evidence="3">Uncharacterized protein</fullName>
    </submittedName>
</protein>
<gene>
    <name evidence="3" type="ORF">TeGR_g6055</name>
</gene>
<keyword evidence="4" id="KW-1185">Reference proteome</keyword>
<dbReference type="EMBL" id="BRYB01001054">
    <property type="protein sequence ID" value="GMI42216.1"/>
    <property type="molecule type" value="Genomic_DNA"/>
</dbReference>
<feature type="compositionally biased region" description="Polar residues" evidence="2">
    <location>
        <begin position="264"/>
        <end position="286"/>
    </location>
</feature>
<evidence type="ECO:0000256" key="1">
    <source>
        <dbReference type="SAM" id="Coils"/>
    </source>
</evidence>
<reference evidence="3 4" key="1">
    <citation type="journal article" date="2023" name="Commun. Biol.">
        <title>Genome analysis of Parmales, the sister group of diatoms, reveals the evolutionary specialization of diatoms from phago-mixotrophs to photoautotrophs.</title>
        <authorList>
            <person name="Ban H."/>
            <person name="Sato S."/>
            <person name="Yoshikawa S."/>
            <person name="Yamada K."/>
            <person name="Nakamura Y."/>
            <person name="Ichinomiya M."/>
            <person name="Sato N."/>
            <person name="Blanc-Mathieu R."/>
            <person name="Endo H."/>
            <person name="Kuwata A."/>
            <person name="Ogata H."/>
        </authorList>
    </citation>
    <scope>NUCLEOTIDE SEQUENCE [LARGE SCALE GENOMIC DNA]</scope>
</reference>
<name>A0ABQ6N702_9STRA</name>
<accession>A0ABQ6N702</accession>
<dbReference type="Proteomes" id="UP001165060">
    <property type="component" value="Unassembled WGS sequence"/>
</dbReference>